<evidence type="ECO:0000313" key="13">
    <source>
        <dbReference type="EMBL" id="SEI08659.1"/>
    </source>
</evidence>
<dbReference type="Pfam" id="PF18339">
    <property type="entry name" value="Tudor_1_RapA"/>
    <property type="match status" value="1"/>
</dbReference>
<evidence type="ECO:0000256" key="3">
    <source>
        <dbReference type="ARBA" id="ARBA00022806"/>
    </source>
</evidence>
<keyword evidence="2 9" id="KW-0378">Hydrolase</keyword>
<dbReference type="PANTHER" id="PTHR45766:SF6">
    <property type="entry name" value="SWI_SNF-RELATED MATRIX-ASSOCIATED ACTIN-DEPENDENT REGULATOR OF CHROMATIN SUBFAMILY A-LIKE PROTEIN 1"/>
    <property type="match status" value="1"/>
</dbReference>
<comment type="function">
    <text evidence="9">Transcription regulator that activates transcription by stimulating RNA polymerase (RNAP) recycling in case of stress conditions such as supercoiled DNA or high salt concentrations. Probably acts by releasing the RNAP, when it is trapped or immobilized on tightly supercoiled DNA. Does not activate transcription on linear DNA. Probably not involved in DNA repair.</text>
</comment>
<dbReference type="PROSITE" id="PS51192">
    <property type="entry name" value="HELICASE_ATP_BIND_1"/>
    <property type="match status" value="1"/>
</dbReference>
<dbReference type="Pfam" id="PF18337">
    <property type="entry name" value="Tudor_RapA"/>
    <property type="match status" value="1"/>
</dbReference>
<evidence type="ECO:0000256" key="2">
    <source>
        <dbReference type="ARBA" id="ARBA00022801"/>
    </source>
</evidence>
<feature type="domain" description="Helicase ATP-binding" evidence="11">
    <location>
        <begin position="163"/>
        <end position="333"/>
    </location>
</feature>
<dbReference type="Proteomes" id="UP000199371">
    <property type="component" value="Unassembled WGS sequence"/>
</dbReference>
<dbReference type="AlphaFoldDB" id="A0A1H6N869"/>
<evidence type="ECO:0000256" key="8">
    <source>
        <dbReference type="ARBA" id="ARBA00023163"/>
    </source>
</evidence>
<feature type="domain" description="Helicase C-terminal" evidence="12">
    <location>
        <begin position="491"/>
        <end position="655"/>
    </location>
</feature>
<dbReference type="InterPro" id="IPR049730">
    <property type="entry name" value="SNF2/RAD54-like_C"/>
</dbReference>
<feature type="short sequence motif" description="DEAH box" evidence="9">
    <location>
        <begin position="279"/>
        <end position="282"/>
    </location>
</feature>
<feature type="binding site" evidence="9">
    <location>
        <begin position="176"/>
        <end position="183"/>
    </location>
    <ligand>
        <name>ATP</name>
        <dbReference type="ChEBI" id="CHEBI:30616"/>
    </ligand>
</feature>
<keyword evidence="4 9" id="KW-0067">ATP-binding</keyword>
<dbReference type="SMART" id="SM00487">
    <property type="entry name" value="DEXDc"/>
    <property type="match status" value="1"/>
</dbReference>
<dbReference type="InterPro" id="IPR014001">
    <property type="entry name" value="Helicase_ATP-bd"/>
</dbReference>
<proteinExistence type="inferred from homology"/>
<dbReference type="InterPro" id="IPR027417">
    <property type="entry name" value="P-loop_NTPase"/>
</dbReference>
<dbReference type="RefSeq" id="WP_092796054.1">
    <property type="nucleotide sequence ID" value="NZ_FNXF01000017.1"/>
</dbReference>
<dbReference type="GO" id="GO:0003677">
    <property type="term" value="F:DNA binding"/>
    <property type="evidence" value="ECO:0007669"/>
    <property type="project" value="UniProtKB-KW"/>
</dbReference>
<comment type="similarity">
    <text evidence="9">Belongs to the SNF2/RAD54 helicase family. RapA subfamily.</text>
</comment>
<keyword evidence="3 9" id="KW-0347">Helicase</keyword>
<dbReference type="InterPro" id="IPR001650">
    <property type="entry name" value="Helicase_C-like"/>
</dbReference>
<dbReference type="InterPro" id="IPR038718">
    <property type="entry name" value="SNF2-like_sf"/>
</dbReference>
<dbReference type="InterPro" id="IPR023949">
    <property type="entry name" value="Helicase_RapA"/>
</dbReference>
<dbReference type="InterPro" id="IPR000330">
    <property type="entry name" value="SNF2_N"/>
</dbReference>
<evidence type="ECO:0000256" key="5">
    <source>
        <dbReference type="ARBA" id="ARBA00023015"/>
    </source>
</evidence>
<keyword evidence="7 9" id="KW-0010">Activator</keyword>
<keyword evidence="10" id="KW-0175">Coiled coil</keyword>
<dbReference type="GO" id="GO:0005524">
    <property type="term" value="F:ATP binding"/>
    <property type="evidence" value="ECO:0007669"/>
    <property type="project" value="UniProtKB-UniRule"/>
</dbReference>
<dbReference type="CDD" id="cd18793">
    <property type="entry name" value="SF2_C_SNF"/>
    <property type="match status" value="1"/>
</dbReference>
<keyword evidence="6 9" id="KW-0238">DNA-binding</keyword>
<keyword evidence="5 9" id="KW-0805">Transcription regulation</keyword>
<dbReference type="OrthoDB" id="9814088at2"/>
<keyword evidence="8 9" id="KW-0804">Transcription</keyword>
<dbReference type="PANTHER" id="PTHR45766">
    <property type="entry name" value="DNA ANNEALING HELICASE AND ENDONUCLEASE ZRANB3 FAMILY MEMBER"/>
    <property type="match status" value="1"/>
</dbReference>
<evidence type="ECO:0000256" key="7">
    <source>
        <dbReference type="ARBA" id="ARBA00023159"/>
    </source>
</evidence>
<evidence type="ECO:0000256" key="10">
    <source>
        <dbReference type="SAM" id="Coils"/>
    </source>
</evidence>
<dbReference type="Pfam" id="PF00271">
    <property type="entry name" value="Helicase_C"/>
    <property type="match status" value="1"/>
</dbReference>
<dbReference type="Gene3D" id="3.30.360.80">
    <property type="match status" value="1"/>
</dbReference>
<dbReference type="Pfam" id="PF00176">
    <property type="entry name" value="SNF2-rel_dom"/>
    <property type="match status" value="1"/>
</dbReference>
<evidence type="ECO:0000256" key="9">
    <source>
        <dbReference type="HAMAP-Rule" id="MF_01821"/>
    </source>
</evidence>
<dbReference type="Gene3D" id="6.10.140.2230">
    <property type="match status" value="1"/>
</dbReference>
<dbReference type="Gene3D" id="2.30.30.140">
    <property type="match status" value="1"/>
</dbReference>
<dbReference type="HAMAP" id="MF_01821">
    <property type="entry name" value="Helicase_RapA"/>
    <property type="match status" value="1"/>
</dbReference>
<dbReference type="InterPro" id="IPR057342">
    <property type="entry name" value="DEXDc_RapA"/>
</dbReference>
<evidence type="ECO:0000256" key="1">
    <source>
        <dbReference type="ARBA" id="ARBA00022741"/>
    </source>
</evidence>
<evidence type="ECO:0000256" key="6">
    <source>
        <dbReference type="ARBA" id="ARBA00023125"/>
    </source>
</evidence>
<dbReference type="InterPro" id="IPR040765">
    <property type="entry name" value="Tudor_1_RapA"/>
</dbReference>
<comment type="subunit">
    <text evidence="9">Interacts with the RNAP. Has a higher affinity for the core RNAP than for the holoenzyme. Its ATPase activity is stimulated by binding to RNAP.</text>
</comment>
<dbReference type="Gene3D" id="3.40.50.300">
    <property type="entry name" value="P-loop containing nucleotide triphosphate hydrolases"/>
    <property type="match status" value="1"/>
</dbReference>
<dbReference type="InterPro" id="IPR040766">
    <property type="entry name" value="Tudor_2_RapA"/>
</dbReference>
<dbReference type="Gene3D" id="6.10.140.1500">
    <property type="match status" value="1"/>
</dbReference>
<name>A0A1H6N869_9GAMM</name>
<dbReference type="GO" id="GO:0016817">
    <property type="term" value="F:hydrolase activity, acting on acid anhydrides"/>
    <property type="evidence" value="ECO:0007669"/>
    <property type="project" value="InterPro"/>
</dbReference>
<dbReference type="EMBL" id="FNXF01000017">
    <property type="protein sequence ID" value="SEI08659.1"/>
    <property type="molecule type" value="Genomic_DNA"/>
</dbReference>
<dbReference type="EC" id="3.6.4.-" evidence="9"/>
<gene>
    <name evidence="9" type="primary">rapA</name>
    <name evidence="13" type="ORF">SAMN05660691_03479</name>
</gene>
<dbReference type="STRING" id="173990.SAMN05660691_03479"/>
<sequence>MKFALGQRWISDTESDLGLGTIVALEGRNVTLLFPASGETRLYAQAEAPLTRVQFNIGDEVASADGFKLQISAIKPQHDILVYCGSRLDDGSYTELRETFLDHFISFNQPQDRLFAGQIDRFDWFTLRYQAWQQLHLQQKNPLRGLSGPRVSLIAHQLHIANEVAQRHAPRVLLADEVGLGKTIEAGFIIHQQIISGLASRVMIVVPDSLQHQWLVEMLRRFNLHFAVFDQERCEQSLLDNPNPFDTEQLVLCSLAFLKNQPRWHQLATQSQWDLLVVDEAHHLQWHEQAPSEEYQRVSELAANTAGLILLTATPDQLGHESHFARLKLLDPARFHSYNAFLQEEQSYQHIAAVAKPLLAQHNLSQAEAQALQQVLNESDITAELASLTDASSDPEQQTVARQQLLAQLLDRHGTGRILFRNSRASVKGFPKRQARLYPLSLPEQYQNALKVHFSLNPALTDAERISANLFPEQVFQQLDAQSNWWQFDPRVEQLLQLLKQHKHDKFLLICARPQTAIALEEAVRVREGIRAAVFHEGMSILERDKAAAYFAQEEYSAQLLLCSEIGSEGRNFQFAHHLVLFDLPLNPDLLEQRIGRLDRIGQREDIQIHLPYFTGQAQQVLLEWYQQGLNALEHTCQTGRTVFEQFAPQLLPLLATQHADDKALQQLIAQTSQVNQQLKQQLEQGRDQLLEINSGGGAAAKTLVTKLAAQDNDTALPMLMFKAWDMLGINQEDRSDTSIILTQSEHMHCSSYPMLNDDGITVTFDRGTALAEEDIQLLSWDHPMVRGTLDILTTEAHGSSSVAILANKALPVGSYLLEFIFIVEASAPAALQLNRYLPATPLRLLLDKSANNLSAKVSFEQLNKQLKPVGRQTGSKLAGALQSLIHPLIANASAMAEQQLADIMQAAQQSAEQALNEQQQRLNALRQYNPSVRQDEIDALAHQQQQLTQYIGKARLKLDAIRLIVVSHD</sequence>
<evidence type="ECO:0000256" key="4">
    <source>
        <dbReference type="ARBA" id="ARBA00022840"/>
    </source>
</evidence>
<feature type="coiled-coil region" evidence="10">
    <location>
        <begin position="898"/>
        <end position="929"/>
    </location>
</feature>
<dbReference type="SMART" id="SM00490">
    <property type="entry name" value="HELICc"/>
    <property type="match status" value="1"/>
</dbReference>
<dbReference type="CDD" id="cd18011">
    <property type="entry name" value="DEXDc_RapA"/>
    <property type="match status" value="1"/>
</dbReference>
<organism evidence="13 14">
    <name type="scientific">Rheinheimera pacifica</name>
    <dbReference type="NCBI Taxonomy" id="173990"/>
    <lineage>
        <taxon>Bacteria</taxon>
        <taxon>Pseudomonadati</taxon>
        <taxon>Pseudomonadota</taxon>
        <taxon>Gammaproteobacteria</taxon>
        <taxon>Chromatiales</taxon>
        <taxon>Chromatiaceae</taxon>
        <taxon>Rheinheimera</taxon>
    </lineage>
</organism>
<dbReference type="NCBIfam" id="NF003426">
    <property type="entry name" value="PRK04914.1"/>
    <property type="match status" value="1"/>
</dbReference>
<evidence type="ECO:0000259" key="11">
    <source>
        <dbReference type="PROSITE" id="PS51192"/>
    </source>
</evidence>
<dbReference type="InterPro" id="IPR022737">
    <property type="entry name" value="RapA_C"/>
</dbReference>
<evidence type="ECO:0000313" key="14">
    <source>
        <dbReference type="Proteomes" id="UP000199371"/>
    </source>
</evidence>
<dbReference type="GO" id="GO:0006355">
    <property type="term" value="P:regulation of DNA-templated transcription"/>
    <property type="evidence" value="ECO:0007669"/>
    <property type="project" value="UniProtKB-UniRule"/>
</dbReference>
<dbReference type="GO" id="GO:0004386">
    <property type="term" value="F:helicase activity"/>
    <property type="evidence" value="ECO:0007669"/>
    <property type="project" value="UniProtKB-UniRule"/>
</dbReference>
<accession>A0A1H6N869</accession>
<dbReference type="Pfam" id="PF12137">
    <property type="entry name" value="RapA_C"/>
    <property type="match status" value="1"/>
</dbReference>
<dbReference type="PROSITE" id="PS51194">
    <property type="entry name" value="HELICASE_CTER"/>
    <property type="match status" value="1"/>
</dbReference>
<keyword evidence="1 9" id="KW-0547">Nucleotide-binding</keyword>
<protein>
    <recommendedName>
        <fullName evidence="9">RNA polymerase-associated protein RapA</fullName>
        <ecNumber evidence="9">3.6.4.-</ecNumber>
    </recommendedName>
    <alternativeName>
        <fullName evidence="9">ATP-dependent helicase HepA</fullName>
    </alternativeName>
</protein>
<dbReference type="Gene3D" id="3.40.50.10810">
    <property type="entry name" value="Tandem AAA-ATPase domain"/>
    <property type="match status" value="1"/>
</dbReference>
<evidence type="ECO:0000259" key="12">
    <source>
        <dbReference type="PROSITE" id="PS51194"/>
    </source>
</evidence>
<dbReference type="SUPFAM" id="SSF52540">
    <property type="entry name" value="P-loop containing nucleoside triphosphate hydrolases"/>
    <property type="match status" value="2"/>
</dbReference>
<keyword evidence="14" id="KW-1185">Reference proteome</keyword>
<reference evidence="14" key="1">
    <citation type="submission" date="2016-10" db="EMBL/GenBank/DDBJ databases">
        <authorList>
            <person name="Varghese N."/>
            <person name="Submissions S."/>
        </authorList>
    </citation>
    <scope>NUCLEOTIDE SEQUENCE [LARGE SCALE GENOMIC DNA]</scope>
    <source>
        <strain evidence="14">DSM 17616</strain>
    </source>
</reference>
<dbReference type="Gene3D" id="2.30.30.930">
    <property type="match status" value="1"/>
</dbReference>